<keyword evidence="1" id="KW-0472">Membrane</keyword>
<dbReference type="Gene3D" id="3.40.525.10">
    <property type="entry name" value="CRAL-TRIO lipid binding domain"/>
    <property type="match status" value="1"/>
</dbReference>
<protein>
    <recommendedName>
        <fullName evidence="2">CRAL-TRIO domain-containing protein</fullName>
    </recommendedName>
</protein>
<dbReference type="InterPro" id="IPR036865">
    <property type="entry name" value="CRAL-TRIO_dom_sf"/>
</dbReference>
<evidence type="ECO:0000313" key="3">
    <source>
        <dbReference type="EMBL" id="KAJ4970527.1"/>
    </source>
</evidence>
<keyword evidence="4" id="KW-1185">Reference proteome</keyword>
<dbReference type="PANTHER" id="PTHR47041:SF2">
    <property type="entry name" value="SEC14 CYTOSOLIC FACTOR FAMILY PROTEIN _ PHOSPHOGLYCERIDE TRANSFER FAMILY PROTEIN"/>
    <property type="match status" value="1"/>
</dbReference>
<dbReference type="PANTHER" id="PTHR47041">
    <property type="entry name" value="SEC14 CYTOSOLIC FACTOR FAMILY PROTEIN / PHOSPHOGLYCERIDE TRANSFER FAMILY PROTEIN"/>
    <property type="match status" value="1"/>
</dbReference>
<proteinExistence type="predicted"/>
<feature type="transmembrane region" description="Helical" evidence="1">
    <location>
        <begin position="512"/>
        <end position="534"/>
    </location>
</feature>
<dbReference type="Pfam" id="PF00650">
    <property type="entry name" value="CRAL_TRIO"/>
    <property type="match status" value="1"/>
</dbReference>
<keyword evidence="1" id="KW-0812">Transmembrane</keyword>
<reference evidence="3" key="1">
    <citation type="journal article" date="2023" name="Plant J.">
        <title>The genome of the king protea, Protea cynaroides.</title>
        <authorList>
            <person name="Chang J."/>
            <person name="Duong T.A."/>
            <person name="Schoeman C."/>
            <person name="Ma X."/>
            <person name="Roodt D."/>
            <person name="Barker N."/>
            <person name="Li Z."/>
            <person name="Van de Peer Y."/>
            <person name="Mizrachi E."/>
        </authorList>
    </citation>
    <scope>NUCLEOTIDE SEQUENCE</scope>
    <source>
        <tissue evidence="3">Young leaves</tissue>
    </source>
</reference>
<gene>
    <name evidence="3" type="ORF">NE237_003626</name>
</gene>
<dbReference type="InterPro" id="IPR001251">
    <property type="entry name" value="CRAL-TRIO_dom"/>
</dbReference>
<dbReference type="CDD" id="cd00170">
    <property type="entry name" value="SEC14"/>
    <property type="match status" value="1"/>
</dbReference>
<dbReference type="SMART" id="SM00516">
    <property type="entry name" value="SEC14"/>
    <property type="match status" value="1"/>
</dbReference>
<dbReference type="PROSITE" id="PS50191">
    <property type="entry name" value="CRAL_TRIO"/>
    <property type="match status" value="1"/>
</dbReference>
<evidence type="ECO:0000259" key="2">
    <source>
        <dbReference type="PROSITE" id="PS50191"/>
    </source>
</evidence>
<name>A0A9Q0QST1_9MAGN</name>
<sequence length="543" mass="62204">MRKEIRIFISFCDNPGVSTLDAVVRLGFIEAHASMVLQLHSLLQFGFYAYVIYQFIFYVHRFVIMGDSVHFPPRSKNLEVPSVAVSKKASEKCFGSCVRDVFFQKRFKHITSMDHFRLGSGTAGHIAFFLVKIMALEVVRRFSKAKCPFAWRGLQGFQLLCYPPFKWIQRWSLFRGLVKGMQSLSRPFLLLSIVTPLSDRLEYGKETSDHVDDSQVCAKPHTEQSITDTRTCNLAPQSLPSENWLLQLCKELEQQGISLPERINEDELRRFYAAANGDFLCLLSSIKKTIRWRETYNILSEQKLEMWSHLVFWHGYDVKLRPCLIIRLGLACSTLASHDRPRFAQAVVSQIEHGVLHLVNEEDPQIMVLIDCEGISPFKFPMHMMRSCSVLVQDHYPNRLGCLLVIRLPPVVRVIAQTFIQILKPITRKKLRIEGDMYQKVLSEYLKTVPSFLDGKCTCAKCSRVAIDDTWSHTDETDYRESSGNSIFGEDPPLVGDPCETELQFDGNCQPFLRIAIVSMLIFFIFIALIGGMYDPESLALPF</sequence>
<dbReference type="EMBL" id="JAMYWD010000005">
    <property type="protein sequence ID" value="KAJ4970527.1"/>
    <property type="molecule type" value="Genomic_DNA"/>
</dbReference>
<dbReference type="SUPFAM" id="SSF52087">
    <property type="entry name" value="CRAL/TRIO domain"/>
    <property type="match status" value="1"/>
</dbReference>
<dbReference type="AlphaFoldDB" id="A0A9Q0QST1"/>
<feature type="transmembrane region" description="Helical" evidence="1">
    <location>
        <begin position="116"/>
        <end position="136"/>
    </location>
</feature>
<evidence type="ECO:0000313" key="4">
    <source>
        <dbReference type="Proteomes" id="UP001141806"/>
    </source>
</evidence>
<keyword evidence="1" id="KW-1133">Transmembrane helix</keyword>
<comment type="caution">
    <text evidence="3">The sequence shown here is derived from an EMBL/GenBank/DDBJ whole genome shotgun (WGS) entry which is preliminary data.</text>
</comment>
<dbReference type="Proteomes" id="UP001141806">
    <property type="component" value="Unassembled WGS sequence"/>
</dbReference>
<accession>A0A9Q0QST1</accession>
<feature type="domain" description="CRAL-TRIO" evidence="2">
    <location>
        <begin position="313"/>
        <end position="461"/>
    </location>
</feature>
<feature type="transmembrane region" description="Helical" evidence="1">
    <location>
        <begin position="45"/>
        <end position="64"/>
    </location>
</feature>
<evidence type="ECO:0000256" key="1">
    <source>
        <dbReference type="SAM" id="Phobius"/>
    </source>
</evidence>
<organism evidence="3 4">
    <name type="scientific">Protea cynaroides</name>
    <dbReference type="NCBI Taxonomy" id="273540"/>
    <lineage>
        <taxon>Eukaryota</taxon>
        <taxon>Viridiplantae</taxon>
        <taxon>Streptophyta</taxon>
        <taxon>Embryophyta</taxon>
        <taxon>Tracheophyta</taxon>
        <taxon>Spermatophyta</taxon>
        <taxon>Magnoliopsida</taxon>
        <taxon>Proteales</taxon>
        <taxon>Proteaceae</taxon>
        <taxon>Protea</taxon>
    </lineage>
</organism>
<dbReference type="OrthoDB" id="1434354at2759"/>